<dbReference type="CDD" id="cd06828">
    <property type="entry name" value="PLPDE_III_DapDC"/>
    <property type="match status" value="1"/>
</dbReference>
<dbReference type="PROSITE" id="PS00879">
    <property type="entry name" value="ODR_DC_2_2"/>
    <property type="match status" value="1"/>
</dbReference>
<dbReference type="InterPro" id="IPR002986">
    <property type="entry name" value="DAP_deCOOHase_LysA"/>
</dbReference>
<dbReference type="GO" id="GO:0008836">
    <property type="term" value="F:diaminopimelate decarboxylase activity"/>
    <property type="evidence" value="ECO:0007669"/>
    <property type="project" value="UniProtKB-UniRule"/>
</dbReference>
<dbReference type="Pfam" id="PF02784">
    <property type="entry name" value="Orn_Arg_deC_N"/>
    <property type="match status" value="1"/>
</dbReference>
<dbReference type="InterPro" id="IPR009006">
    <property type="entry name" value="Ala_racemase/Decarboxylase_C"/>
</dbReference>
<dbReference type="Gene3D" id="2.40.37.10">
    <property type="entry name" value="Lyase, Ornithine Decarboxylase, Chain A, domain 1"/>
    <property type="match status" value="1"/>
</dbReference>
<proteinExistence type="inferred from homology"/>
<dbReference type="SUPFAM" id="SSF50621">
    <property type="entry name" value="Alanine racemase C-terminal domain-like"/>
    <property type="match status" value="1"/>
</dbReference>
<keyword evidence="2 6" id="KW-0210">Decarboxylase</keyword>
<accession>A0A916STM4</accession>
<dbReference type="NCBIfam" id="TIGR01048">
    <property type="entry name" value="lysA"/>
    <property type="match status" value="1"/>
</dbReference>
<dbReference type="SUPFAM" id="SSF51419">
    <property type="entry name" value="PLP-binding barrel"/>
    <property type="match status" value="1"/>
</dbReference>
<feature type="binding site" evidence="6">
    <location>
        <position position="391"/>
    </location>
    <ligand>
        <name>substrate</name>
    </ligand>
</feature>
<keyword evidence="6" id="KW-0028">Amino-acid biosynthesis</keyword>
<feature type="binding site" evidence="6">
    <location>
        <position position="420"/>
    </location>
    <ligand>
        <name>pyridoxal 5'-phosphate</name>
        <dbReference type="ChEBI" id="CHEBI:597326"/>
    </ligand>
</feature>
<dbReference type="GO" id="GO:0030170">
    <property type="term" value="F:pyridoxal phosphate binding"/>
    <property type="evidence" value="ECO:0007669"/>
    <property type="project" value="UniProtKB-UniRule"/>
</dbReference>
<dbReference type="PRINTS" id="PR01179">
    <property type="entry name" value="ODADCRBXLASE"/>
</dbReference>
<comment type="similarity">
    <text evidence="6">Belongs to the Orn/Lys/Arg decarboxylase class-II family. LysA subfamily.</text>
</comment>
<evidence type="ECO:0000256" key="7">
    <source>
        <dbReference type="NCBIfam" id="TIGR01048"/>
    </source>
</evidence>
<keyword evidence="5 6" id="KW-0456">Lyase</keyword>
<evidence type="ECO:0000313" key="12">
    <source>
        <dbReference type="Proteomes" id="UP000636793"/>
    </source>
</evidence>
<keyword evidence="12" id="KW-1185">Reference proteome</keyword>
<evidence type="ECO:0000256" key="9">
    <source>
        <dbReference type="RuleBase" id="RU003738"/>
    </source>
</evidence>
<dbReference type="InterPro" id="IPR022644">
    <property type="entry name" value="De-COase2_N"/>
</dbReference>
<organism evidence="11 12">
    <name type="scientific">Flexivirga endophytica</name>
    <dbReference type="NCBI Taxonomy" id="1849103"/>
    <lineage>
        <taxon>Bacteria</taxon>
        <taxon>Bacillati</taxon>
        <taxon>Actinomycetota</taxon>
        <taxon>Actinomycetes</taxon>
        <taxon>Micrococcales</taxon>
        <taxon>Dermacoccaceae</taxon>
        <taxon>Flexivirga</taxon>
    </lineage>
</organism>
<comment type="cofactor">
    <cofactor evidence="1 6 8 9">
        <name>pyridoxal 5'-phosphate</name>
        <dbReference type="ChEBI" id="CHEBI:597326"/>
    </cofactor>
</comment>
<dbReference type="InterPro" id="IPR022657">
    <property type="entry name" value="De-COase2_CS"/>
</dbReference>
<evidence type="ECO:0000256" key="3">
    <source>
        <dbReference type="ARBA" id="ARBA00022898"/>
    </source>
</evidence>
<evidence type="ECO:0000256" key="4">
    <source>
        <dbReference type="ARBA" id="ARBA00023154"/>
    </source>
</evidence>
<dbReference type="AlphaFoldDB" id="A0A916STM4"/>
<feature type="domain" description="Orn/DAP/Arg decarboxylase 2 N-terminal" evidence="10">
    <location>
        <begin position="71"/>
        <end position="321"/>
    </location>
</feature>
<feature type="modified residue" description="N6-(pyridoxal phosphate)lysine" evidence="6 8">
    <location>
        <position position="90"/>
    </location>
</feature>
<evidence type="ECO:0000256" key="1">
    <source>
        <dbReference type="ARBA" id="ARBA00001933"/>
    </source>
</evidence>
<dbReference type="PANTHER" id="PTHR43727">
    <property type="entry name" value="DIAMINOPIMELATE DECARBOXYLASE"/>
    <property type="match status" value="1"/>
</dbReference>
<feature type="binding site" evidence="6">
    <location>
        <begin position="315"/>
        <end position="318"/>
    </location>
    <ligand>
        <name>pyridoxal 5'-phosphate</name>
        <dbReference type="ChEBI" id="CHEBI:597326"/>
    </ligand>
</feature>
<dbReference type="GO" id="GO:0009089">
    <property type="term" value="P:lysine biosynthetic process via diaminopimelate"/>
    <property type="evidence" value="ECO:0007669"/>
    <property type="project" value="UniProtKB-UniRule"/>
</dbReference>
<dbReference type="PANTHER" id="PTHR43727:SF2">
    <property type="entry name" value="GROUP IV DECARBOXYLASE"/>
    <property type="match status" value="1"/>
</dbReference>
<keyword evidence="3 6" id="KW-0663">Pyridoxal phosphate</keyword>
<sequence>MAHRRRRIVSPVTSATRLDAHVWPSGLSENAGGELALHGHPLSELATTYGTPAYLVDVPDLLARACAFRDEFRTAFEAIGTTCDVFYAGKAFLCSALVRLLDAEGLSLDVCTSGELAVAAKAGFPGERTGMHGNNKSVAEIEAAVDHGIGRIIVDSMVEIDRVVAIARSRGVRVGVMLRVKTGVEAHTHEFIATAHEDQKFGFSLSGGQAAEAAGEVLRHPDELQLLGFHSHIGSQIFDSDGFRVAAQRLIAIQLQIAQDYGVVLPELDLGGGFGIAYVPEDEPLAPREMATQLAAIVQAACEETRTPVPRVSIEPGRAIIGPAGITLYEVGTVKPVQATDELVRTYISVDGGMSDNPRPALYQADYVATLANRRSEAQQTQSRVVGKHCESGDIVVRDQQLPSDVQPGDLLAVAATGAYCRALSSQYNHVTRPPVLAVTPDGVRTWLRRETIDDLLALEGE</sequence>
<dbReference type="InterPro" id="IPR029066">
    <property type="entry name" value="PLP-binding_barrel"/>
</dbReference>
<comment type="catalytic activity">
    <reaction evidence="6 9">
        <text>meso-2,6-diaminopimelate + H(+) = L-lysine + CO2</text>
        <dbReference type="Rhea" id="RHEA:15101"/>
        <dbReference type="ChEBI" id="CHEBI:15378"/>
        <dbReference type="ChEBI" id="CHEBI:16526"/>
        <dbReference type="ChEBI" id="CHEBI:32551"/>
        <dbReference type="ChEBI" id="CHEBI:57791"/>
        <dbReference type="EC" id="4.1.1.20"/>
    </reaction>
</comment>
<comment type="subunit">
    <text evidence="6">Homodimer.</text>
</comment>
<dbReference type="PROSITE" id="PS00878">
    <property type="entry name" value="ODR_DC_2_1"/>
    <property type="match status" value="1"/>
</dbReference>
<evidence type="ECO:0000256" key="8">
    <source>
        <dbReference type="PIRSR" id="PIRSR600183-50"/>
    </source>
</evidence>
<comment type="pathway">
    <text evidence="6 9">Amino-acid biosynthesis; L-lysine biosynthesis via DAP pathway; L-lysine from DL-2,6-diaminopimelate: step 1/1.</text>
</comment>
<evidence type="ECO:0000256" key="6">
    <source>
        <dbReference type="HAMAP-Rule" id="MF_02120"/>
    </source>
</evidence>
<reference evidence="11" key="1">
    <citation type="journal article" date="2014" name="Int. J. Syst. Evol. Microbiol.">
        <title>Complete genome sequence of Corynebacterium casei LMG S-19264T (=DSM 44701T), isolated from a smear-ripened cheese.</title>
        <authorList>
            <consortium name="US DOE Joint Genome Institute (JGI-PGF)"/>
            <person name="Walter F."/>
            <person name="Albersmeier A."/>
            <person name="Kalinowski J."/>
            <person name="Ruckert C."/>
        </authorList>
    </citation>
    <scope>NUCLEOTIDE SEQUENCE</scope>
    <source>
        <strain evidence="11">CGMCC 1.15085</strain>
    </source>
</reference>
<dbReference type="HAMAP" id="MF_02120">
    <property type="entry name" value="LysA"/>
    <property type="match status" value="1"/>
</dbReference>
<dbReference type="EMBL" id="BMHI01000001">
    <property type="protein sequence ID" value="GGB15257.1"/>
    <property type="molecule type" value="Genomic_DNA"/>
</dbReference>
<feature type="binding site" evidence="6">
    <location>
        <position position="273"/>
    </location>
    <ligand>
        <name>pyridoxal 5'-phosphate</name>
        <dbReference type="ChEBI" id="CHEBI:597326"/>
    </ligand>
</feature>
<feature type="binding site" evidence="6">
    <location>
        <position position="318"/>
    </location>
    <ligand>
        <name>substrate</name>
    </ligand>
</feature>
<dbReference type="PRINTS" id="PR01181">
    <property type="entry name" value="DAPDCRBXLASE"/>
</dbReference>
<feature type="binding site" evidence="6">
    <location>
        <position position="363"/>
    </location>
    <ligand>
        <name>substrate</name>
    </ligand>
</feature>
<protein>
    <recommendedName>
        <fullName evidence="6 7">Diaminopimelate decarboxylase</fullName>
        <shortName evidence="6">DAP decarboxylase</shortName>
        <shortName evidence="6">DAPDC</shortName>
        <ecNumber evidence="6 7">4.1.1.20</ecNumber>
    </recommendedName>
</protein>
<dbReference type="Proteomes" id="UP000636793">
    <property type="component" value="Unassembled WGS sequence"/>
</dbReference>
<dbReference type="Gene3D" id="3.20.20.10">
    <property type="entry name" value="Alanine racemase"/>
    <property type="match status" value="1"/>
</dbReference>
<evidence type="ECO:0000256" key="2">
    <source>
        <dbReference type="ARBA" id="ARBA00022793"/>
    </source>
</evidence>
<gene>
    <name evidence="6 11" type="primary">lysA</name>
    <name evidence="11" type="ORF">GCM10011492_01150</name>
</gene>
<dbReference type="EC" id="4.1.1.20" evidence="6 7"/>
<feature type="active site" description="Proton donor" evidence="8">
    <location>
        <position position="390"/>
    </location>
</feature>
<feature type="binding site" evidence="6">
    <location>
        <position position="420"/>
    </location>
    <ligand>
        <name>substrate</name>
    </ligand>
</feature>
<reference evidence="11" key="2">
    <citation type="submission" date="2020-09" db="EMBL/GenBank/DDBJ databases">
        <authorList>
            <person name="Sun Q."/>
            <person name="Zhou Y."/>
        </authorList>
    </citation>
    <scope>NUCLEOTIDE SEQUENCE</scope>
    <source>
        <strain evidence="11">CGMCC 1.15085</strain>
    </source>
</reference>
<evidence type="ECO:0000313" key="11">
    <source>
        <dbReference type="EMBL" id="GGB15257.1"/>
    </source>
</evidence>
<comment type="function">
    <text evidence="6">Specifically catalyzes the decarboxylation of meso-diaminopimelate (meso-DAP) to L-lysine.</text>
</comment>
<feature type="binding site" evidence="6">
    <location>
        <position position="359"/>
    </location>
    <ligand>
        <name>substrate</name>
    </ligand>
</feature>
<evidence type="ECO:0000259" key="10">
    <source>
        <dbReference type="Pfam" id="PF02784"/>
    </source>
</evidence>
<comment type="caution">
    <text evidence="11">The sequence shown here is derived from an EMBL/GenBank/DDBJ whole genome shotgun (WGS) entry which is preliminary data.</text>
</comment>
<name>A0A916STM4_9MICO</name>
<dbReference type="FunFam" id="3.20.20.10:FF:000003">
    <property type="entry name" value="Diaminopimelate decarboxylase"/>
    <property type="match status" value="1"/>
</dbReference>
<evidence type="ECO:0000256" key="5">
    <source>
        <dbReference type="ARBA" id="ARBA00023239"/>
    </source>
</evidence>
<keyword evidence="4 6" id="KW-0457">Lysine biosynthesis</keyword>
<dbReference type="InterPro" id="IPR022653">
    <property type="entry name" value="De-COase2_pyr-phos_BS"/>
</dbReference>
<dbReference type="InterPro" id="IPR000183">
    <property type="entry name" value="Orn/DAP/Arg_de-COase"/>
</dbReference>